<evidence type="ECO:0000256" key="2">
    <source>
        <dbReference type="ARBA" id="ARBA00023125"/>
    </source>
</evidence>
<feature type="region of interest" description="Disordered" evidence="4">
    <location>
        <begin position="1"/>
        <end position="36"/>
    </location>
</feature>
<feature type="domain" description="OmpR/PhoB-type" evidence="5">
    <location>
        <begin position="531"/>
        <end position="635"/>
    </location>
</feature>
<comment type="similarity">
    <text evidence="1">Belongs to the AfsR/DnrI/RedD regulatory family.</text>
</comment>
<dbReference type="EMBL" id="CP043505">
    <property type="protein sequence ID" value="QEO14090.1"/>
    <property type="molecule type" value="Genomic_DNA"/>
</dbReference>
<dbReference type="SUPFAM" id="SSF46894">
    <property type="entry name" value="C-terminal effector domain of the bipartite response regulators"/>
    <property type="match status" value="1"/>
</dbReference>
<keyword evidence="7" id="KW-1185">Reference proteome</keyword>
<evidence type="ECO:0000256" key="3">
    <source>
        <dbReference type="PROSITE-ProRule" id="PRU01091"/>
    </source>
</evidence>
<dbReference type="SMART" id="SM00862">
    <property type="entry name" value="Trans_reg_C"/>
    <property type="match status" value="1"/>
</dbReference>
<organism evidence="6 7">
    <name type="scientific">Agromyces intestinalis</name>
    <dbReference type="NCBI Taxonomy" id="2592652"/>
    <lineage>
        <taxon>Bacteria</taxon>
        <taxon>Bacillati</taxon>
        <taxon>Actinomycetota</taxon>
        <taxon>Actinomycetes</taxon>
        <taxon>Micrococcales</taxon>
        <taxon>Microbacteriaceae</taxon>
        <taxon>Agromyces</taxon>
    </lineage>
</organism>
<evidence type="ECO:0000313" key="7">
    <source>
        <dbReference type="Proteomes" id="UP000324678"/>
    </source>
</evidence>
<dbReference type="InterPro" id="IPR036388">
    <property type="entry name" value="WH-like_DNA-bd_sf"/>
</dbReference>
<dbReference type="PANTHER" id="PTHR35807">
    <property type="entry name" value="TRANSCRIPTIONAL REGULATOR REDD-RELATED"/>
    <property type="match status" value="1"/>
</dbReference>
<dbReference type="Gene3D" id="1.10.10.10">
    <property type="entry name" value="Winged helix-like DNA-binding domain superfamily/Winged helix DNA-binding domain"/>
    <property type="match status" value="1"/>
</dbReference>
<dbReference type="SUPFAM" id="SSF48452">
    <property type="entry name" value="TPR-like"/>
    <property type="match status" value="1"/>
</dbReference>
<dbReference type="Pfam" id="PF00486">
    <property type="entry name" value="Trans_reg_C"/>
    <property type="match status" value="1"/>
</dbReference>
<feature type="DNA-binding region" description="OmpR/PhoB-type" evidence="3">
    <location>
        <begin position="531"/>
        <end position="635"/>
    </location>
</feature>
<dbReference type="Pfam" id="PF03704">
    <property type="entry name" value="BTAD"/>
    <property type="match status" value="1"/>
</dbReference>
<dbReference type="InterPro" id="IPR001867">
    <property type="entry name" value="OmpR/PhoB-type_DNA-bd"/>
</dbReference>
<dbReference type="KEGG" id="ail:FLP10_06385"/>
<dbReference type="InterPro" id="IPR016032">
    <property type="entry name" value="Sig_transdc_resp-reg_C-effctor"/>
</dbReference>
<dbReference type="GO" id="GO:0003677">
    <property type="term" value="F:DNA binding"/>
    <property type="evidence" value="ECO:0007669"/>
    <property type="project" value="UniProtKB-UniRule"/>
</dbReference>
<gene>
    <name evidence="6" type="ORF">FLP10_06385</name>
</gene>
<dbReference type="Proteomes" id="UP000324678">
    <property type="component" value="Chromosome"/>
</dbReference>
<dbReference type="InterPro" id="IPR011990">
    <property type="entry name" value="TPR-like_helical_dom_sf"/>
</dbReference>
<dbReference type="InterPro" id="IPR051677">
    <property type="entry name" value="AfsR-DnrI-RedD_regulator"/>
</dbReference>
<dbReference type="InterPro" id="IPR005158">
    <property type="entry name" value="BTAD"/>
</dbReference>
<feature type="region of interest" description="Disordered" evidence="4">
    <location>
        <begin position="503"/>
        <end position="531"/>
    </location>
</feature>
<dbReference type="RefSeq" id="WP_149160112.1">
    <property type="nucleotide sequence ID" value="NZ_CP043505.1"/>
</dbReference>
<evidence type="ECO:0000256" key="4">
    <source>
        <dbReference type="SAM" id="MobiDB-lite"/>
    </source>
</evidence>
<dbReference type="Gene3D" id="1.25.40.10">
    <property type="entry name" value="Tetratricopeptide repeat domain"/>
    <property type="match status" value="1"/>
</dbReference>
<protein>
    <recommendedName>
        <fullName evidence="5">OmpR/PhoB-type domain-containing protein</fullName>
    </recommendedName>
</protein>
<sequence>MSAASVLEHAGRPKSDGASSAARSGERRVDAASVVESDAPPAARPLRLTEVATEFRMLRGRRIDLESASLVAEETAGWPELVRVIATAVDAVDDESVDAELPAALTGDVAAPWFEQMLARLDGGAVRALGRVAALPAVDIGLATALAGWSDASALGSALDQIPHRQTTGGRTTIAPMLRRHLLHRMSVPEREDAARAAARRLVAEGAADDAAYALAAGGSWHELADLLATLPESRTRPARWIAAVPPQIVRATPSFADAAEAARADARAIPVSRASDGGLLATALRRLRRGEVTGAVPSLRRAVRTGATARERLTAHLALLVIRAPLVPRQFTLDACCALERDALAEGLGGVARLARGAIATVCLPLGQGRSAARDVVDRFAQHGDPVGAAVVEGLDVLAALRARRADVGQVLAFADRCDELGQPELAAWARAAGAMVGAARGAGDLGRLLHAAESAAIGAGIAGPRAFLEAAVALSGSAGGAVHAASARRLALEAGLPRLPLPADLPSPDRVAPAPPLHTRERDAAPEPPTALPLRRVTVACFGGFRLRIDGADADLRTVRPQARTVLRMLALNAGTPLHRELIADLLWADLGRDSALHALHVSVSSLRRLLSGDPGAPAGVVEREGEAYRLGLADRGACDLSSFDDHLTRAAAAKRRGDLAAARDGLVGALDLYRGEVLPEDGPAEWALGARERYRLRAAEAAASLAHLHARLGNGRAAVAVARRAVEIDPWMDESWRTLVAMHHRAGDVIAARRAEDGYRRMRAELGVE</sequence>
<dbReference type="OrthoDB" id="134985at2"/>
<accession>A0A5C1YF60</accession>
<dbReference type="GO" id="GO:0006355">
    <property type="term" value="P:regulation of DNA-templated transcription"/>
    <property type="evidence" value="ECO:0007669"/>
    <property type="project" value="InterPro"/>
</dbReference>
<keyword evidence="2 3" id="KW-0238">DNA-binding</keyword>
<proteinExistence type="inferred from homology"/>
<dbReference type="GO" id="GO:0000160">
    <property type="term" value="P:phosphorelay signal transduction system"/>
    <property type="evidence" value="ECO:0007669"/>
    <property type="project" value="InterPro"/>
</dbReference>
<evidence type="ECO:0000256" key="1">
    <source>
        <dbReference type="ARBA" id="ARBA00005820"/>
    </source>
</evidence>
<name>A0A5C1YF60_9MICO</name>
<reference evidence="6 7" key="1">
    <citation type="submission" date="2019-09" db="EMBL/GenBank/DDBJ databases">
        <title>Genome sequencing of strain KACC 19306.</title>
        <authorList>
            <person name="Heo J."/>
            <person name="Kim S.-J."/>
            <person name="Kim J.-S."/>
            <person name="Hong S.-B."/>
            <person name="Kwon S.-W."/>
        </authorList>
    </citation>
    <scope>NUCLEOTIDE SEQUENCE [LARGE SCALE GENOMIC DNA]</scope>
    <source>
        <strain evidence="6 7">KACC 19306</strain>
    </source>
</reference>
<evidence type="ECO:0000313" key="6">
    <source>
        <dbReference type="EMBL" id="QEO14090.1"/>
    </source>
</evidence>
<dbReference type="PROSITE" id="PS51755">
    <property type="entry name" value="OMPR_PHOB"/>
    <property type="match status" value="1"/>
</dbReference>
<evidence type="ECO:0000259" key="5">
    <source>
        <dbReference type="PROSITE" id="PS51755"/>
    </source>
</evidence>
<dbReference type="SMART" id="SM01043">
    <property type="entry name" value="BTAD"/>
    <property type="match status" value="1"/>
</dbReference>
<dbReference type="AlphaFoldDB" id="A0A5C1YF60"/>